<dbReference type="AlphaFoldDB" id="A0A345D7N9"/>
<reference evidence="3" key="1">
    <citation type="submission" date="2018-07" db="EMBL/GenBank/DDBJ databases">
        <authorList>
            <person name="Kim H."/>
        </authorList>
    </citation>
    <scope>NUCLEOTIDE SEQUENCE [LARGE SCALE GENOMIC DNA]</scope>
    <source>
        <strain evidence="3">F02</strain>
    </source>
</reference>
<keyword evidence="3" id="KW-1185">Reference proteome</keyword>
<feature type="transmembrane region" description="Helical" evidence="1">
    <location>
        <begin position="120"/>
        <end position="137"/>
    </location>
</feature>
<feature type="transmembrane region" description="Helical" evidence="1">
    <location>
        <begin position="243"/>
        <end position="267"/>
    </location>
</feature>
<dbReference type="Proteomes" id="UP000252182">
    <property type="component" value="Chromosome"/>
</dbReference>
<feature type="transmembrane region" description="Helical" evidence="1">
    <location>
        <begin position="143"/>
        <end position="164"/>
    </location>
</feature>
<feature type="transmembrane region" description="Helical" evidence="1">
    <location>
        <begin position="376"/>
        <end position="395"/>
    </location>
</feature>
<feature type="transmembrane region" description="Helical" evidence="1">
    <location>
        <begin position="309"/>
        <end position="331"/>
    </location>
</feature>
<keyword evidence="1" id="KW-1133">Transmembrane helix</keyword>
<feature type="transmembrane region" description="Helical" evidence="1">
    <location>
        <begin position="279"/>
        <end position="297"/>
    </location>
</feature>
<feature type="transmembrane region" description="Helical" evidence="1">
    <location>
        <begin position="176"/>
        <end position="206"/>
    </location>
</feature>
<dbReference type="KEGG" id="hyf:DTO96_100080"/>
<dbReference type="EMBL" id="CP031124">
    <property type="protein sequence ID" value="AXF84377.1"/>
    <property type="molecule type" value="Genomic_DNA"/>
</dbReference>
<feature type="transmembrane region" description="Helical" evidence="1">
    <location>
        <begin position="12"/>
        <end position="32"/>
    </location>
</feature>
<accession>A0A345D7N9</accession>
<sequence>MNWIKQYKWAMVFGLIALMYVELAVVGVSKAYTPVPYSDMWTGYLGFYEAVRQGDLGAWWGQHNEHRIVLSRMLFWLDIAVFGGQSWFLLVVNYALVCCTTGLFYLFLRGLLGEKHDRELRWVLFGACVAVLFAWSQEENLTWGFQSQLFLAQLLPLAAFYFMHRSVAVEARSGRYFLLAVLCGIAAVGSMINGVLVLPLMLVYSLWMRMGAAKSVVLFVLAALCVCGYFYGHVSPVDRVPVVQLLGVMPLAVGRYVLTFFGGLFFYMGLPWVGVATSLWLAFAGGVMFVVLALTAMCRCLRSLDARHASLYVALLVYVLYFVSSVLGGFVGRASFDVAQAVNSHHQTSVLVAWAVMLVLCVPTLSRVFKTHPLRVCAPLLVLVLALLPIQLRALEGRGEQLFQQKRGALALALNIRDAEAIRPLSADGRIFEIAKEAVGHQRSVFANDGMRGAAALLGQLDAPKTSMNQCQLAFDNMSAVWPQEGSEQAYVRIMGWAFQLPTKEVPTIVHVLDEQRRVVGYGLTGQPRPDVAAKVNIQSKQSGFVVYLMADHVGKNLIFRGLNPDCETVIGANWAQAPVPNPAPVAVGVNDVGDNTSTNNGTPSAALPYTVLDQAHAMSLRHQVVKQRTIVSSDWMGKDSYSLFTGEVFLPNLVVTGSYDAEQKDAATGTLTLHLKKGSKVWYRSDSETNKQKIIVQGETTFSDDAPFARNWVMLNFNHPDLKHEFDVSFVDTADGVGEWSAIGVRK</sequence>
<protein>
    <submittedName>
        <fullName evidence="2">Uncharacterized protein</fullName>
    </submittedName>
</protein>
<name>A0A345D7N9_9BURK</name>
<keyword evidence="1" id="KW-0812">Transmembrane</keyword>
<gene>
    <name evidence="2" type="ORF">DTO96_100080</name>
</gene>
<organism evidence="2 3">
    <name type="scientific">Ephemeroptericola cinctiostellae</name>
    <dbReference type="NCBI Taxonomy" id="2268024"/>
    <lineage>
        <taxon>Bacteria</taxon>
        <taxon>Pseudomonadati</taxon>
        <taxon>Pseudomonadota</taxon>
        <taxon>Betaproteobacteria</taxon>
        <taxon>Burkholderiales</taxon>
        <taxon>Burkholderiaceae</taxon>
        <taxon>Ephemeroptericola</taxon>
    </lineage>
</organism>
<keyword evidence="1" id="KW-0472">Membrane</keyword>
<feature type="transmembrane region" description="Helical" evidence="1">
    <location>
        <begin position="87"/>
        <end position="108"/>
    </location>
</feature>
<evidence type="ECO:0000256" key="1">
    <source>
        <dbReference type="SAM" id="Phobius"/>
    </source>
</evidence>
<evidence type="ECO:0000313" key="3">
    <source>
        <dbReference type="Proteomes" id="UP000252182"/>
    </source>
</evidence>
<feature type="transmembrane region" description="Helical" evidence="1">
    <location>
        <begin position="212"/>
        <end position="231"/>
    </location>
</feature>
<feature type="transmembrane region" description="Helical" evidence="1">
    <location>
        <begin position="351"/>
        <end position="369"/>
    </location>
</feature>
<evidence type="ECO:0000313" key="2">
    <source>
        <dbReference type="EMBL" id="AXF84377.1"/>
    </source>
</evidence>
<proteinExistence type="predicted"/>